<accession>A0ABN3FIP2</accession>
<dbReference type="RefSeq" id="WP_425564530.1">
    <property type="nucleotide sequence ID" value="NZ_BAAARA010000001.1"/>
</dbReference>
<feature type="domain" description="Histidine kinase/HSP90-like ATPase" evidence="6">
    <location>
        <begin position="346"/>
        <end position="430"/>
    </location>
</feature>
<organism evidence="8 9">
    <name type="scientific">Saccharopolyspora halophila</name>
    <dbReference type="NCBI Taxonomy" id="405551"/>
    <lineage>
        <taxon>Bacteria</taxon>
        <taxon>Bacillati</taxon>
        <taxon>Actinomycetota</taxon>
        <taxon>Actinomycetes</taxon>
        <taxon>Pseudonocardiales</taxon>
        <taxon>Pseudonocardiaceae</taxon>
        <taxon>Saccharopolyspora</taxon>
    </lineage>
</organism>
<comment type="caution">
    <text evidence="8">The sequence shown here is derived from an EMBL/GenBank/DDBJ whole genome shotgun (WGS) entry which is preliminary data.</text>
</comment>
<feature type="transmembrane region" description="Helical" evidence="5">
    <location>
        <begin position="202"/>
        <end position="221"/>
    </location>
</feature>
<dbReference type="InterPro" id="IPR007168">
    <property type="entry name" value="Phageshock_PspC_N"/>
</dbReference>
<evidence type="ECO:0000256" key="3">
    <source>
        <dbReference type="ARBA" id="ARBA00023012"/>
    </source>
</evidence>
<dbReference type="Pfam" id="PF02518">
    <property type="entry name" value="HATPase_c"/>
    <property type="match status" value="1"/>
</dbReference>
<keyword evidence="5" id="KW-1133">Transmembrane helix</keyword>
<keyword evidence="3" id="KW-0902">Two-component regulatory system</keyword>
<feature type="domain" description="Phage shock protein PspC N-terminal" evidence="7">
    <location>
        <begin position="30"/>
        <end position="84"/>
    </location>
</feature>
<dbReference type="InterPro" id="IPR003594">
    <property type="entry name" value="HATPase_dom"/>
</dbReference>
<name>A0ABN3FIP2_9PSEU</name>
<dbReference type="GO" id="GO:0005524">
    <property type="term" value="F:ATP binding"/>
    <property type="evidence" value="ECO:0007669"/>
    <property type="project" value="UniProtKB-KW"/>
</dbReference>
<feature type="region of interest" description="Disordered" evidence="4">
    <location>
        <begin position="402"/>
        <end position="432"/>
    </location>
</feature>
<dbReference type="PANTHER" id="PTHR24421:SF61">
    <property type="entry name" value="OXYGEN SENSOR HISTIDINE KINASE NREB"/>
    <property type="match status" value="1"/>
</dbReference>
<evidence type="ECO:0000259" key="7">
    <source>
        <dbReference type="Pfam" id="PF04024"/>
    </source>
</evidence>
<keyword evidence="5" id="KW-0812">Transmembrane</keyword>
<dbReference type="InterPro" id="IPR036890">
    <property type="entry name" value="HATPase_C_sf"/>
</dbReference>
<proteinExistence type="predicted"/>
<dbReference type="CDD" id="cd16917">
    <property type="entry name" value="HATPase_UhpB-NarQ-NarX-like"/>
    <property type="match status" value="1"/>
</dbReference>
<gene>
    <name evidence="8" type="ORF">GCM10009854_02600</name>
</gene>
<evidence type="ECO:0000313" key="8">
    <source>
        <dbReference type="EMBL" id="GAA2331102.1"/>
    </source>
</evidence>
<feature type="transmembrane region" description="Helical" evidence="5">
    <location>
        <begin position="170"/>
        <end position="190"/>
    </location>
</feature>
<keyword evidence="5" id="KW-0472">Membrane</keyword>
<protein>
    <submittedName>
        <fullName evidence="8">ATP-binding protein</fullName>
    </submittedName>
</protein>
<sequence>MPWDERRTEPAVAVQETVPQRTISGTSYPPLRRSRDGRLLAGVCAGVAEHLGTRVLWVRVVFAALCVGGGSGVVAYALLWVFVRQSPGSGRTATRLERQQGLGVLLLGAGAMVALGAILALPAWVTAPLVAALLGVVLVWREADESQRVRWREGARSGVAGTLFAQGNRAWVRVAAGSALVALGIVLLVGSTTSMAGVPAGLLASGATLVGVAVLTVPWWVRLVGDLNTERASRIRSQERAEIAAHLHDSVLQTLALIQKQAESEKEVRRLARGQERELRNWLYGPGGYGVQREGAEEEGTAPSTFAAQLAATCGEVEDHFAINVQQVVVGDCELDDGITAQLAAAREALVNAAKHAGVSEVSLYAEVEPDRVSVFVRDRGAGFDQSEVPADRHGLADSIHGRMSRHGGEATVRASPGSGTEVAMEMPRTAG</sequence>
<reference evidence="8 9" key="1">
    <citation type="journal article" date="2019" name="Int. J. Syst. Evol. Microbiol.">
        <title>The Global Catalogue of Microorganisms (GCM) 10K type strain sequencing project: providing services to taxonomists for standard genome sequencing and annotation.</title>
        <authorList>
            <consortium name="The Broad Institute Genomics Platform"/>
            <consortium name="The Broad Institute Genome Sequencing Center for Infectious Disease"/>
            <person name="Wu L."/>
            <person name="Ma J."/>
        </authorList>
    </citation>
    <scope>NUCLEOTIDE SEQUENCE [LARGE SCALE GENOMIC DNA]</scope>
    <source>
        <strain evidence="8 9">JCM 16221</strain>
    </source>
</reference>
<dbReference type="EMBL" id="BAAARA010000001">
    <property type="protein sequence ID" value="GAA2331102.1"/>
    <property type="molecule type" value="Genomic_DNA"/>
</dbReference>
<keyword evidence="8" id="KW-0547">Nucleotide-binding</keyword>
<feature type="transmembrane region" description="Helical" evidence="5">
    <location>
        <begin position="56"/>
        <end position="83"/>
    </location>
</feature>
<dbReference type="SUPFAM" id="SSF55874">
    <property type="entry name" value="ATPase domain of HSP90 chaperone/DNA topoisomerase II/histidine kinase"/>
    <property type="match status" value="1"/>
</dbReference>
<evidence type="ECO:0000313" key="9">
    <source>
        <dbReference type="Proteomes" id="UP001501218"/>
    </source>
</evidence>
<dbReference type="Gene3D" id="1.20.5.1930">
    <property type="match status" value="1"/>
</dbReference>
<feature type="transmembrane region" description="Helical" evidence="5">
    <location>
        <begin position="104"/>
        <end position="125"/>
    </location>
</feature>
<evidence type="ECO:0000259" key="6">
    <source>
        <dbReference type="Pfam" id="PF02518"/>
    </source>
</evidence>
<dbReference type="Proteomes" id="UP001501218">
    <property type="component" value="Unassembled WGS sequence"/>
</dbReference>
<keyword evidence="2" id="KW-0418">Kinase</keyword>
<evidence type="ECO:0000256" key="2">
    <source>
        <dbReference type="ARBA" id="ARBA00022777"/>
    </source>
</evidence>
<keyword evidence="9" id="KW-1185">Reference proteome</keyword>
<keyword evidence="8" id="KW-0067">ATP-binding</keyword>
<keyword evidence="1" id="KW-0808">Transferase</keyword>
<dbReference type="Gene3D" id="3.30.565.10">
    <property type="entry name" value="Histidine kinase-like ATPase, C-terminal domain"/>
    <property type="match status" value="1"/>
</dbReference>
<dbReference type="InterPro" id="IPR050482">
    <property type="entry name" value="Sensor_HK_TwoCompSys"/>
</dbReference>
<evidence type="ECO:0000256" key="5">
    <source>
        <dbReference type="SAM" id="Phobius"/>
    </source>
</evidence>
<evidence type="ECO:0000256" key="4">
    <source>
        <dbReference type="SAM" id="MobiDB-lite"/>
    </source>
</evidence>
<dbReference type="Pfam" id="PF04024">
    <property type="entry name" value="PspC"/>
    <property type="match status" value="1"/>
</dbReference>
<evidence type="ECO:0000256" key="1">
    <source>
        <dbReference type="ARBA" id="ARBA00022679"/>
    </source>
</evidence>
<dbReference type="PANTHER" id="PTHR24421">
    <property type="entry name" value="NITRATE/NITRITE SENSOR PROTEIN NARX-RELATED"/>
    <property type="match status" value="1"/>
</dbReference>